<dbReference type="STRING" id="1297742.A176_001300"/>
<dbReference type="Proteomes" id="UP000009026">
    <property type="component" value="Chromosome"/>
</dbReference>
<proteinExistence type="predicted"/>
<feature type="region of interest" description="Disordered" evidence="1">
    <location>
        <begin position="113"/>
        <end position="135"/>
    </location>
</feature>
<keyword evidence="3" id="KW-1185">Reference proteome</keyword>
<dbReference type="KEGG" id="mym:A176_001300"/>
<reference evidence="2 3" key="1">
    <citation type="journal article" date="2016" name="PLoS ONE">
        <title>Complete Genome Sequence and Comparative Genomics of a Novel Myxobacterium Myxococcus hansupus.</title>
        <authorList>
            <person name="Sharma G."/>
            <person name="Narwani T."/>
            <person name="Subramanian S."/>
        </authorList>
    </citation>
    <scope>NUCLEOTIDE SEQUENCE [LARGE SCALE GENOMIC DNA]</scope>
    <source>
        <strain evidence="3">mixupus</strain>
    </source>
</reference>
<sequence length="135" mass="15004">MCSSSFRRRWPLRQGGPRCRRVGWKRYHGVGKTPSQENSATYGYAVDASLFSFRDNPPPKAHRRLLALAGRGRMPASGKACCRGLMCDVGWRPLGVAADTSWRRISTRVFGGARRASNDTGGRGRMSHGRRGWVP</sequence>
<dbReference type="AlphaFoldDB" id="A0A0H4WS33"/>
<protein>
    <submittedName>
        <fullName evidence="2">Uncharacterized protein</fullName>
    </submittedName>
</protein>
<dbReference type="EMBL" id="CP012109">
    <property type="protein sequence ID" value="AKQ64388.1"/>
    <property type="molecule type" value="Genomic_DNA"/>
</dbReference>
<organism evidence="2 3">
    <name type="scientific">Pseudomyxococcus hansupus</name>
    <dbReference type="NCBI Taxonomy" id="1297742"/>
    <lineage>
        <taxon>Bacteria</taxon>
        <taxon>Pseudomonadati</taxon>
        <taxon>Myxococcota</taxon>
        <taxon>Myxococcia</taxon>
        <taxon>Myxococcales</taxon>
        <taxon>Cystobacterineae</taxon>
        <taxon>Myxococcaceae</taxon>
        <taxon>Pseudomyxococcus</taxon>
    </lineage>
</organism>
<accession>A0A0H4WS33</accession>
<evidence type="ECO:0000313" key="3">
    <source>
        <dbReference type="Proteomes" id="UP000009026"/>
    </source>
</evidence>
<name>A0A0H4WS33_9BACT</name>
<gene>
    <name evidence="2" type="ORF">A176_001300</name>
</gene>
<evidence type="ECO:0000256" key="1">
    <source>
        <dbReference type="SAM" id="MobiDB-lite"/>
    </source>
</evidence>
<feature type="compositionally biased region" description="Basic residues" evidence="1">
    <location>
        <begin position="125"/>
        <end position="135"/>
    </location>
</feature>
<evidence type="ECO:0000313" key="2">
    <source>
        <dbReference type="EMBL" id="AKQ64388.1"/>
    </source>
</evidence>